<evidence type="ECO:0000313" key="3">
    <source>
        <dbReference type="EMBL" id="AEF41007.1"/>
    </source>
</evidence>
<reference evidence="3 4" key="1">
    <citation type="journal article" date="2011" name="J. Bacteriol.">
        <title>Complete genome sequence of Amycolicicoccus subflavus DQS3-9A1T, an actinomycete isolated from crude oil-polluted soil.</title>
        <authorList>
            <person name="Cai M."/>
            <person name="Chen W.M."/>
            <person name="Nie Y."/>
            <person name="Chi C.Q."/>
            <person name="Wang Y.N."/>
            <person name="Tang Y.Q."/>
            <person name="Li G.Y."/>
            <person name="Wu X.L."/>
        </authorList>
    </citation>
    <scope>NUCLEOTIDE SEQUENCE [LARGE SCALE GENOMIC DNA]</scope>
    <source>
        <strain evidence="4">DSM 45089 / DQS3-9A1</strain>
    </source>
</reference>
<dbReference type="KEGG" id="asd:AS9A_2560"/>
<keyword evidence="4" id="KW-1185">Reference proteome</keyword>
<dbReference type="Pfam" id="PF21320">
    <property type="entry name" value="WHD_Rv2258c"/>
    <property type="match status" value="1"/>
</dbReference>
<feature type="domain" description="Methyltransferase" evidence="1">
    <location>
        <begin position="166"/>
        <end position="327"/>
    </location>
</feature>
<dbReference type="SUPFAM" id="SSF46785">
    <property type="entry name" value="Winged helix' DNA-binding domain"/>
    <property type="match status" value="1"/>
</dbReference>
<dbReference type="InterPro" id="IPR025714">
    <property type="entry name" value="Methyltranfer_dom"/>
</dbReference>
<dbReference type="HOGENOM" id="CLU_063529_1_1_11"/>
<evidence type="ECO:0000313" key="4">
    <source>
        <dbReference type="Proteomes" id="UP000009235"/>
    </source>
</evidence>
<organism evidence="3 4">
    <name type="scientific">Hoyosella subflava (strain DSM 45089 / JCM 17490 / NBRC 109087 / DQS3-9A1)</name>
    <name type="common">Amycolicicoccus subflavus</name>
    <dbReference type="NCBI Taxonomy" id="443218"/>
    <lineage>
        <taxon>Bacteria</taxon>
        <taxon>Bacillati</taxon>
        <taxon>Actinomycetota</taxon>
        <taxon>Actinomycetes</taxon>
        <taxon>Mycobacteriales</taxon>
        <taxon>Hoyosellaceae</taxon>
        <taxon>Hoyosella</taxon>
    </lineage>
</organism>
<sequence length="352" mass="38044">MTSIEVAAGNLLTILNHGYLTLMISIGHQARLFDTLNDRPAATSEEIAQAAGLNERYVREWLGAMAVGGIVRYDPSAQTYVLPEEHGALLSRAAGPDNLATLAQMLPLLSTVEQQVLQSFRAGGGVPYSEYTRFHELMAELSAATNDAALLPVIVPLVPGFHERLTDGISVADIGCGSGHALNLLGREYPRSTFTGFDFAEEAISAAKREAHQMGLPNTVFIVRDVSELGEEDRFDVVFAFDAIHDQAHPARVLNQIFTALKPGGTFVMVDIRASSRLEDNLDHPLGVMLYTVSTAHCMTVSLALGGEGLGTAWGEQKATEMLTEAGFTDIEIKHVDQDILNSYYLASKPAM</sequence>
<dbReference type="CDD" id="cd02440">
    <property type="entry name" value="AdoMet_MTases"/>
    <property type="match status" value="1"/>
</dbReference>
<dbReference type="Proteomes" id="UP000009235">
    <property type="component" value="Chromosome"/>
</dbReference>
<dbReference type="AlphaFoldDB" id="F6EGF4"/>
<accession>F6EGF4</accession>
<dbReference type="STRING" id="443218.AS9A_2560"/>
<proteinExistence type="predicted"/>
<dbReference type="Pfam" id="PF13847">
    <property type="entry name" value="Methyltransf_31"/>
    <property type="match status" value="1"/>
</dbReference>
<dbReference type="eggNOG" id="COG4106">
    <property type="taxonomic scope" value="Bacteria"/>
</dbReference>
<evidence type="ECO:0000259" key="2">
    <source>
        <dbReference type="Pfam" id="PF21320"/>
    </source>
</evidence>
<dbReference type="Gene3D" id="1.10.10.10">
    <property type="entry name" value="Winged helix-like DNA-binding domain superfamily/Winged helix DNA-binding domain"/>
    <property type="match status" value="1"/>
</dbReference>
<gene>
    <name evidence="3" type="ordered locus">AS9A_2560</name>
</gene>
<dbReference type="InterPro" id="IPR048711">
    <property type="entry name" value="WHD_Rv2258c"/>
</dbReference>
<dbReference type="SUPFAM" id="SSF53335">
    <property type="entry name" value="S-adenosyl-L-methionine-dependent methyltransferases"/>
    <property type="match status" value="1"/>
</dbReference>
<dbReference type="RefSeq" id="WP_013807356.1">
    <property type="nucleotide sequence ID" value="NC_015564.1"/>
</dbReference>
<dbReference type="InterPro" id="IPR036388">
    <property type="entry name" value="WH-like_DNA-bd_sf"/>
</dbReference>
<evidence type="ECO:0000259" key="1">
    <source>
        <dbReference type="Pfam" id="PF13847"/>
    </source>
</evidence>
<dbReference type="PANTHER" id="PTHR45128">
    <property type="entry name" value="METHYLTRANSFERASE TYPE 11"/>
    <property type="match status" value="1"/>
</dbReference>
<dbReference type="InterPro" id="IPR029063">
    <property type="entry name" value="SAM-dependent_MTases_sf"/>
</dbReference>
<dbReference type="EMBL" id="CP002786">
    <property type="protein sequence ID" value="AEF41007.1"/>
    <property type="molecule type" value="Genomic_DNA"/>
</dbReference>
<protein>
    <submittedName>
        <fullName evidence="3">Possible transcriptional regulatory protein</fullName>
    </submittedName>
</protein>
<dbReference type="PANTHER" id="PTHR45128:SF1">
    <property type="entry name" value="S-ADENOSYLMETHIONINE-DEPENDENT METHYLTRANSFERASE RV2258C"/>
    <property type="match status" value="1"/>
</dbReference>
<feature type="domain" description="S-adenosylmethionine-dependent methyltransferase Rv2258c-like winged HTH" evidence="2">
    <location>
        <begin position="19"/>
        <end position="92"/>
    </location>
</feature>
<dbReference type="InterPro" id="IPR036390">
    <property type="entry name" value="WH_DNA-bd_sf"/>
</dbReference>
<name>F6EGF4_HOYSD</name>
<dbReference type="InterPro" id="IPR053173">
    <property type="entry name" value="SAM-binding_MTase"/>
</dbReference>
<dbReference type="Gene3D" id="3.40.50.150">
    <property type="entry name" value="Vaccinia Virus protein VP39"/>
    <property type="match status" value="1"/>
</dbReference>